<evidence type="ECO:0000313" key="1">
    <source>
        <dbReference type="EMBL" id="QHT89797.1"/>
    </source>
</evidence>
<evidence type="ECO:0008006" key="2">
    <source>
        <dbReference type="Google" id="ProtNLM"/>
    </source>
</evidence>
<dbReference type="SUPFAM" id="SSF52980">
    <property type="entry name" value="Restriction endonuclease-like"/>
    <property type="match status" value="1"/>
</dbReference>
<organism evidence="1">
    <name type="scientific">viral metagenome</name>
    <dbReference type="NCBI Taxonomy" id="1070528"/>
    <lineage>
        <taxon>unclassified sequences</taxon>
        <taxon>metagenomes</taxon>
        <taxon>organismal metagenomes</taxon>
    </lineage>
</organism>
<dbReference type="Gene3D" id="3.90.320.10">
    <property type="match status" value="1"/>
</dbReference>
<accession>A0A6C0IBN7</accession>
<dbReference type="InterPro" id="IPR011604">
    <property type="entry name" value="PDDEXK-like_dom_sf"/>
</dbReference>
<protein>
    <recommendedName>
        <fullName evidence="2">PD-(D/E)XK endonuclease-like domain-containing protein</fullName>
    </recommendedName>
</protein>
<name>A0A6C0IBN7_9ZZZZ</name>
<reference evidence="1" key="1">
    <citation type="journal article" date="2020" name="Nature">
        <title>Giant virus diversity and host interactions through global metagenomics.</title>
        <authorList>
            <person name="Schulz F."/>
            <person name="Roux S."/>
            <person name="Paez-Espino D."/>
            <person name="Jungbluth S."/>
            <person name="Walsh D.A."/>
            <person name="Denef V.J."/>
            <person name="McMahon K.D."/>
            <person name="Konstantinidis K.T."/>
            <person name="Eloe-Fadrosh E.A."/>
            <person name="Kyrpides N.C."/>
            <person name="Woyke T."/>
        </authorList>
    </citation>
    <scope>NUCLEOTIDE SEQUENCE</scope>
    <source>
        <strain evidence="1">GVMAG-M-3300023184-62</strain>
    </source>
</reference>
<dbReference type="EMBL" id="MN740152">
    <property type="protein sequence ID" value="QHT89797.1"/>
    <property type="molecule type" value="Genomic_DNA"/>
</dbReference>
<proteinExistence type="predicted"/>
<dbReference type="AlphaFoldDB" id="A0A6C0IBN7"/>
<sequence>MPRNPQKWQTLAHVNRHPRDLVIEFDEPTHKYSIEGTSEKWISCTGFIHDFFPHFDPQAALAAIKRSKTYTTGKYYGKTDKEILDGWSDSGKLASGLGTAMHLSIEQFMNGAYGLIDEEVKTTKEWSHFNNFWKDCGPDLVPYRMEWEVFSKEHKLAGSIDAIFYRPSDDSHVIYDWKRSREIKTSNDYEKGYYPLDHLPNCNYWHYTLQLNIYKWFLETFYGLRISDLYIIILHPDNKNYRRLRLNMLPDEVQAMLDCRLRALKIGAKTSIVLPCMLEDD</sequence>
<dbReference type="InterPro" id="IPR011335">
    <property type="entry name" value="Restrct_endonuc-II-like"/>
</dbReference>